<dbReference type="SMART" id="SM00558">
    <property type="entry name" value="JmjC"/>
    <property type="match status" value="1"/>
</dbReference>
<protein>
    <submittedName>
        <fullName evidence="2">Cupin-like domain-containing protein</fullName>
    </submittedName>
</protein>
<evidence type="ECO:0000313" key="3">
    <source>
        <dbReference type="Proteomes" id="UP000199150"/>
    </source>
</evidence>
<dbReference type="PROSITE" id="PS51184">
    <property type="entry name" value="JMJC"/>
    <property type="match status" value="1"/>
</dbReference>
<dbReference type="RefSeq" id="WP_090647538.1">
    <property type="nucleotide sequence ID" value="NZ_CBCRYE010000001.1"/>
</dbReference>
<dbReference type="InterPro" id="IPR003347">
    <property type="entry name" value="JmjC_dom"/>
</dbReference>
<dbReference type="InterPro" id="IPR041667">
    <property type="entry name" value="Cupin_8"/>
</dbReference>
<accession>A0A1G4RUC8</accession>
<dbReference type="OrthoDB" id="479699at2"/>
<dbReference type="AlphaFoldDB" id="A0A1G4RUC8"/>
<keyword evidence="3" id="KW-1185">Reference proteome</keyword>
<dbReference type="PANTHER" id="PTHR12461">
    <property type="entry name" value="HYPOXIA-INDUCIBLE FACTOR 1 ALPHA INHIBITOR-RELATED"/>
    <property type="match status" value="1"/>
</dbReference>
<dbReference type="PANTHER" id="PTHR12461:SF105">
    <property type="entry name" value="HYPOXIA-INDUCIBLE FACTOR 1-ALPHA INHIBITOR"/>
    <property type="match status" value="1"/>
</dbReference>
<dbReference type="Gene3D" id="2.60.120.650">
    <property type="entry name" value="Cupin"/>
    <property type="match status" value="1"/>
</dbReference>
<reference evidence="3" key="1">
    <citation type="submission" date="2016-10" db="EMBL/GenBank/DDBJ databases">
        <authorList>
            <person name="Varghese N."/>
            <person name="Submissions S."/>
        </authorList>
    </citation>
    <scope>NUCLEOTIDE SEQUENCE [LARGE SCALE GENOMIC DNA]</scope>
    <source>
        <strain evidence="3">CGMCC 1.3431</strain>
    </source>
</reference>
<organism evidence="2 3">
    <name type="scientific">Asticcacaulis taihuensis</name>
    <dbReference type="NCBI Taxonomy" id="260084"/>
    <lineage>
        <taxon>Bacteria</taxon>
        <taxon>Pseudomonadati</taxon>
        <taxon>Pseudomonadota</taxon>
        <taxon>Alphaproteobacteria</taxon>
        <taxon>Caulobacterales</taxon>
        <taxon>Caulobacteraceae</taxon>
        <taxon>Asticcacaulis</taxon>
    </lineage>
</organism>
<proteinExistence type="predicted"/>
<dbReference type="STRING" id="260084.SAMN02927928_2133"/>
<feature type="domain" description="JmjC" evidence="1">
    <location>
        <begin position="106"/>
        <end position="269"/>
    </location>
</feature>
<evidence type="ECO:0000313" key="2">
    <source>
        <dbReference type="EMBL" id="SCW60331.1"/>
    </source>
</evidence>
<dbReference type="SUPFAM" id="SSF51197">
    <property type="entry name" value="Clavaminate synthase-like"/>
    <property type="match status" value="1"/>
</dbReference>
<dbReference type="Proteomes" id="UP000199150">
    <property type="component" value="Unassembled WGS sequence"/>
</dbReference>
<dbReference type="Pfam" id="PF13621">
    <property type="entry name" value="Cupin_8"/>
    <property type="match status" value="1"/>
</dbReference>
<evidence type="ECO:0000259" key="1">
    <source>
        <dbReference type="PROSITE" id="PS51184"/>
    </source>
</evidence>
<name>A0A1G4RUC8_9CAUL</name>
<gene>
    <name evidence="2" type="ORF">SAMN02927928_2133</name>
</gene>
<dbReference type="EMBL" id="FMTS01000003">
    <property type="protein sequence ID" value="SCW60331.1"/>
    <property type="molecule type" value="Genomic_DNA"/>
</dbReference>
<sequence>MSQSVRVIEQINRAVFDAENRYSGQPVILKGLATHWPAVAAANASPKALGDYLRQYDTGVAVKASVLPKEHEGRFFYNDDLTGLNYKTYGRPLSFIIDWCLSTIGQPQNESVYLQAQPVDGFVPGMAPDLDMPLLDSGVRPRLWIGNTLRTQTHFDYTSNIAVHVAGEKVFTLFPPDQTANLYPGPLDRSPAGVPISMASLEAPDPTRYPQLDQARNHALTARLEPGDGLFIPPLWWHHVQTTGPLNMLVNYWWNDARPDLVDPMAALHIAGLAFRAMPDEQRRAWREMMDYFVFEGDPTGHLPKHIRGAFNTDLNLQEMTQLKSFFLGGPKRF</sequence>